<keyword evidence="4 6" id="KW-0238">DNA-binding</keyword>
<dbReference type="EMBL" id="CP015405">
    <property type="protein sequence ID" value="ANU77562.1"/>
    <property type="molecule type" value="Genomic_DNA"/>
</dbReference>
<dbReference type="InterPro" id="IPR044068">
    <property type="entry name" value="CB"/>
</dbReference>
<evidence type="ECO:0000256" key="3">
    <source>
        <dbReference type="ARBA" id="ARBA00022908"/>
    </source>
</evidence>
<keyword evidence="10" id="KW-1185">Reference proteome</keyword>
<dbReference type="PANTHER" id="PTHR30349:SF41">
    <property type="entry name" value="INTEGRASE_RECOMBINASE PROTEIN MJ0367-RELATED"/>
    <property type="match status" value="1"/>
</dbReference>
<dbReference type="KEGG" id="byl:A4V09_18500"/>
<evidence type="ECO:0000313" key="10">
    <source>
        <dbReference type="Proteomes" id="UP000092574"/>
    </source>
</evidence>
<evidence type="ECO:0000256" key="4">
    <source>
        <dbReference type="ARBA" id="ARBA00023125"/>
    </source>
</evidence>
<evidence type="ECO:0000256" key="2">
    <source>
        <dbReference type="ARBA" id="ARBA00008857"/>
    </source>
</evidence>
<dbReference type="RefSeq" id="WP_065543677.1">
    <property type="nucleotide sequence ID" value="NZ_CP015405.2"/>
</dbReference>
<evidence type="ECO:0000256" key="1">
    <source>
        <dbReference type="ARBA" id="ARBA00003283"/>
    </source>
</evidence>
<dbReference type="InterPro" id="IPR002104">
    <property type="entry name" value="Integrase_catalytic"/>
</dbReference>
<dbReference type="InterPro" id="IPR013762">
    <property type="entry name" value="Integrase-like_cat_sf"/>
</dbReference>
<comment type="similarity">
    <text evidence="2">Belongs to the 'phage' integrase family.</text>
</comment>
<dbReference type="PROSITE" id="PS51900">
    <property type="entry name" value="CB"/>
    <property type="match status" value="1"/>
</dbReference>
<protein>
    <submittedName>
        <fullName evidence="9">Transposase</fullName>
    </submittedName>
</protein>
<gene>
    <name evidence="9" type="ORF">A4V09_18500</name>
</gene>
<dbReference type="Gene3D" id="1.10.150.130">
    <property type="match status" value="1"/>
</dbReference>
<dbReference type="SUPFAM" id="SSF56349">
    <property type="entry name" value="DNA breaking-rejoining enzymes"/>
    <property type="match status" value="1"/>
</dbReference>
<dbReference type="Gene3D" id="1.10.443.10">
    <property type="entry name" value="Intergrase catalytic core"/>
    <property type="match status" value="1"/>
</dbReference>
<dbReference type="GO" id="GO:0003677">
    <property type="term" value="F:DNA binding"/>
    <property type="evidence" value="ECO:0007669"/>
    <property type="project" value="UniProtKB-UniRule"/>
</dbReference>
<dbReference type="STRING" id="1796616.A4V09_18500"/>
<dbReference type="InterPro" id="IPR010998">
    <property type="entry name" value="Integrase_recombinase_N"/>
</dbReference>
<dbReference type="InterPro" id="IPR050090">
    <property type="entry name" value="Tyrosine_recombinase_XerCD"/>
</dbReference>
<reference evidence="9" key="1">
    <citation type="submission" date="2017-04" db="EMBL/GenBank/DDBJ databases">
        <title>Complete Genome Sequences of Twelve Strains of a Stable Defined Moderately Diverse Mouse Microbiota 2 (sDMDMm2).</title>
        <authorList>
            <person name="Uchimura Y."/>
            <person name="Wyss M."/>
            <person name="Brugiroux S."/>
            <person name="Limenitakis J.P."/>
            <person name="Stecher B."/>
            <person name="McCoy K.D."/>
            <person name="Macpherson A.J."/>
        </authorList>
    </citation>
    <scope>NUCLEOTIDE SEQUENCE</scope>
    <source>
        <strain evidence="9">YL58</strain>
    </source>
</reference>
<evidence type="ECO:0000259" key="8">
    <source>
        <dbReference type="PROSITE" id="PS51900"/>
    </source>
</evidence>
<accession>A0A1C7IHC8</accession>
<evidence type="ECO:0000259" key="7">
    <source>
        <dbReference type="PROSITE" id="PS51898"/>
    </source>
</evidence>
<dbReference type="Proteomes" id="UP000092574">
    <property type="component" value="Chromosome"/>
</dbReference>
<dbReference type="Pfam" id="PF00589">
    <property type="entry name" value="Phage_integrase"/>
    <property type="match status" value="1"/>
</dbReference>
<organism evidence="9 10">
    <name type="scientific">Blautia pseudococcoides</name>
    <dbReference type="NCBI Taxonomy" id="1796616"/>
    <lineage>
        <taxon>Bacteria</taxon>
        <taxon>Bacillati</taxon>
        <taxon>Bacillota</taxon>
        <taxon>Clostridia</taxon>
        <taxon>Lachnospirales</taxon>
        <taxon>Lachnospiraceae</taxon>
        <taxon>Blautia</taxon>
    </lineage>
</organism>
<evidence type="ECO:0000256" key="6">
    <source>
        <dbReference type="PROSITE-ProRule" id="PRU01248"/>
    </source>
</evidence>
<evidence type="ECO:0000313" key="9">
    <source>
        <dbReference type="EMBL" id="ANU77562.1"/>
    </source>
</evidence>
<dbReference type="OrthoDB" id="9803188at2"/>
<sequence>MIEEFTAHLQSLGKSENTIRTYSHDVTMYLHWCQDSFGEEPQLLYRANILDYISYMRNIRGYHPRTVNNHLSSLKSLNEYLIMSGRQTEAAVLDSDFMKIQIQYASPCTVEKKDVEAFRQRLLESGSKRDFCLVTLYAYSGMRRSECVNLKLDQVDLTAKEIRIVGKGDKHRLVYINDKIVYAIREYLKVRNSDSPYLFVSRQSEKLNPSRINQIFNRYSDVITPKTLRHYFCSNALENGYSIHEVANQAGHSNVQTTLIYSNPTAKEMKDKANRL</sequence>
<dbReference type="Pfam" id="PF13495">
    <property type="entry name" value="Phage_int_SAM_4"/>
    <property type="match status" value="1"/>
</dbReference>
<feature type="domain" description="Core-binding (CB)" evidence="8">
    <location>
        <begin position="1"/>
        <end position="82"/>
    </location>
</feature>
<feature type="domain" description="Tyr recombinase" evidence="7">
    <location>
        <begin position="103"/>
        <end position="274"/>
    </location>
</feature>
<dbReference type="InterPro" id="IPR004107">
    <property type="entry name" value="Integrase_SAM-like_N"/>
</dbReference>
<comment type="function">
    <text evidence="1">Site-specific tyrosine recombinase, which acts by catalyzing the cutting and rejoining of the recombining DNA molecules.</text>
</comment>
<name>A0A1C7IHC8_9FIRM</name>
<dbReference type="PANTHER" id="PTHR30349">
    <property type="entry name" value="PHAGE INTEGRASE-RELATED"/>
    <property type="match status" value="1"/>
</dbReference>
<dbReference type="PROSITE" id="PS51898">
    <property type="entry name" value="TYR_RECOMBINASE"/>
    <property type="match status" value="1"/>
</dbReference>
<dbReference type="AlphaFoldDB" id="A0A1C7IHC8"/>
<proteinExistence type="inferred from homology"/>
<dbReference type="GO" id="GO:0015074">
    <property type="term" value="P:DNA integration"/>
    <property type="evidence" value="ECO:0007669"/>
    <property type="project" value="UniProtKB-KW"/>
</dbReference>
<keyword evidence="3" id="KW-0229">DNA integration</keyword>
<evidence type="ECO:0000256" key="5">
    <source>
        <dbReference type="ARBA" id="ARBA00023172"/>
    </source>
</evidence>
<dbReference type="InterPro" id="IPR011010">
    <property type="entry name" value="DNA_brk_join_enz"/>
</dbReference>
<dbReference type="GO" id="GO:0006310">
    <property type="term" value="P:DNA recombination"/>
    <property type="evidence" value="ECO:0007669"/>
    <property type="project" value="UniProtKB-KW"/>
</dbReference>
<keyword evidence="5" id="KW-0233">DNA recombination</keyword>